<protein>
    <submittedName>
        <fullName evidence="3">DUF6318 family protein</fullName>
    </submittedName>
</protein>
<evidence type="ECO:0000256" key="1">
    <source>
        <dbReference type="SAM" id="MobiDB-lite"/>
    </source>
</evidence>
<feature type="region of interest" description="Disordered" evidence="1">
    <location>
        <begin position="30"/>
        <end position="56"/>
    </location>
</feature>
<evidence type="ECO:0000313" key="4">
    <source>
        <dbReference type="Proteomes" id="UP001056109"/>
    </source>
</evidence>
<sequence length="205" mass="22805">MYKVNLSSKARFAGVVLSLIVVLGGCSSSSETMDQPMPVDPAHSSAEKDSGYKIPPRPVVEPLVDPELTGDNRNDAIIVARHFVQTYPYMLKTGDVSYWQRYSAPECEFCQEVLASTERRNKSGAWIDGDIAFLEQVNGIVDESQAKYEIQFLVERTGVVQHLSEGDESVTDEKYHVVVSLEKKENWLVTRFQIGRPEGFTGGIG</sequence>
<dbReference type="Pfam" id="PF19843">
    <property type="entry name" value="DUF6318"/>
    <property type="match status" value="1"/>
</dbReference>
<keyword evidence="4" id="KW-1185">Reference proteome</keyword>
<dbReference type="EMBL" id="CP099547">
    <property type="protein sequence ID" value="USR80060.1"/>
    <property type="molecule type" value="Genomic_DNA"/>
</dbReference>
<proteinExistence type="predicted"/>
<organism evidence="3 4">
    <name type="scientific">Arcanobacterium pinnipediorum</name>
    <dbReference type="NCBI Taxonomy" id="1503041"/>
    <lineage>
        <taxon>Bacteria</taxon>
        <taxon>Bacillati</taxon>
        <taxon>Actinomycetota</taxon>
        <taxon>Actinomycetes</taxon>
        <taxon>Actinomycetales</taxon>
        <taxon>Actinomycetaceae</taxon>
        <taxon>Arcanobacterium</taxon>
    </lineage>
</organism>
<evidence type="ECO:0000259" key="2">
    <source>
        <dbReference type="Pfam" id="PF19843"/>
    </source>
</evidence>
<dbReference type="PROSITE" id="PS51257">
    <property type="entry name" value="PROKAR_LIPOPROTEIN"/>
    <property type="match status" value="1"/>
</dbReference>
<reference evidence="3" key="1">
    <citation type="submission" date="2022-06" db="EMBL/GenBank/DDBJ databases">
        <title>Complete Genome Sequence of Arcanobacterium pinnipediorum strain DSM 28752 isolated from a harbour seal.</title>
        <authorList>
            <person name="Borowiak M."/>
            <person name="Kreitlow A."/>
            <person name="Alssahen M."/>
            <person name="Malorny B."/>
            <person name="Laemmler C."/>
            <person name="Prenger-Berninghoff E."/>
            <person name="Siebert U."/>
            <person name="Ploetz M."/>
            <person name="Abdulmawjood A."/>
        </authorList>
    </citation>
    <scope>NUCLEOTIDE SEQUENCE</scope>
    <source>
        <strain evidence="3">DSM 28752</strain>
    </source>
</reference>
<dbReference type="Proteomes" id="UP001056109">
    <property type="component" value="Chromosome"/>
</dbReference>
<accession>A0ABY5AIM0</accession>
<feature type="domain" description="DUF6318" evidence="2">
    <location>
        <begin position="61"/>
        <end position="173"/>
    </location>
</feature>
<dbReference type="RefSeq" id="WP_252673910.1">
    <property type="nucleotide sequence ID" value="NZ_CP099547.1"/>
</dbReference>
<gene>
    <name evidence="3" type="ORF">NG665_03540</name>
</gene>
<dbReference type="InterPro" id="IPR046281">
    <property type="entry name" value="DUF6318"/>
</dbReference>
<evidence type="ECO:0000313" key="3">
    <source>
        <dbReference type="EMBL" id="USR80060.1"/>
    </source>
</evidence>
<name>A0ABY5AIM0_9ACTO</name>